<gene>
    <name evidence="1" type="ORF">EVAR_10098_1</name>
</gene>
<organism evidence="1 2">
    <name type="scientific">Eumeta variegata</name>
    <name type="common">Bagworm moth</name>
    <name type="synonym">Eumeta japonica</name>
    <dbReference type="NCBI Taxonomy" id="151549"/>
    <lineage>
        <taxon>Eukaryota</taxon>
        <taxon>Metazoa</taxon>
        <taxon>Ecdysozoa</taxon>
        <taxon>Arthropoda</taxon>
        <taxon>Hexapoda</taxon>
        <taxon>Insecta</taxon>
        <taxon>Pterygota</taxon>
        <taxon>Neoptera</taxon>
        <taxon>Endopterygota</taxon>
        <taxon>Lepidoptera</taxon>
        <taxon>Glossata</taxon>
        <taxon>Ditrysia</taxon>
        <taxon>Tineoidea</taxon>
        <taxon>Psychidae</taxon>
        <taxon>Oiketicinae</taxon>
        <taxon>Eumeta</taxon>
    </lineage>
</organism>
<proteinExistence type="predicted"/>
<dbReference type="EMBL" id="BGZK01000156">
    <property type="protein sequence ID" value="GBP23997.1"/>
    <property type="molecule type" value="Genomic_DNA"/>
</dbReference>
<dbReference type="Proteomes" id="UP000299102">
    <property type="component" value="Unassembled WGS sequence"/>
</dbReference>
<comment type="caution">
    <text evidence="1">The sequence shown here is derived from an EMBL/GenBank/DDBJ whole genome shotgun (WGS) entry which is preliminary data.</text>
</comment>
<dbReference type="STRING" id="151549.A0A4C1UCZ6"/>
<dbReference type="AlphaFoldDB" id="A0A4C1UCZ6"/>
<evidence type="ECO:0000313" key="2">
    <source>
        <dbReference type="Proteomes" id="UP000299102"/>
    </source>
</evidence>
<sequence>MNSLHVCRNEICCATSGILESGCVDCSNCGDDDNLGVTRWTMPLLKLGEKKYYLGIFFKSTSSLWPRFVTPSMTTGAIGPLTAPGRRGALERHEDKFLTVKSSYHSGRRGPRYVTGPDAHAFRRSRFLPTVGGHTFDARVPFYNVDLYDE</sequence>
<accession>A0A4C1UCZ6</accession>
<dbReference type="OrthoDB" id="7070541at2759"/>
<name>A0A4C1UCZ6_EUMVA</name>
<protein>
    <submittedName>
        <fullName evidence="1">Uncharacterized protein</fullName>
    </submittedName>
</protein>
<keyword evidence="2" id="KW-1185">Reference proteome</keyword>
<evidence type="ECO:0000313" key="1">
    <source>
        <dbReference type="EMBL" id="GBP23997.1"/>
    </source>
</evidence>
<reference evidence="1 2" key="1">
    <citation type="journal article" date="2019" name="Commun. Biol.">
        <title>The bagworm genome reveals a unique fibroin gene that provides high tensile strength.</title>
        <authorList>
            <person name="Kono N."/>
            <person name="Nakamura H."/>
            <person name="Ohtoshi R."/>
            <person name="Tomita M."/>
            <person name="Numata K."/>
            <person name="Arakawa K."/>
        </authorList>
    </citation>
    <scope>NUCLEOTIDE SEQUENCE [LARGE SCALE GENOMIC DNA]</scope>
</reference>